<dbReference type="GeneID" id="14910516"/>
<accession>G0QKD7</accession>
<evidence type="ECO:0000313" key="1">
    <source>
        <dbReference type="EMBL" id="EGR34325.1"/>
    </source>
</evidence>
<dbReference type="AlphaFoldDB" id="G0QKD7"/>
<protein>
    <submittedName>
        <fullName evidence="1">Uncharacterized protein</fullName>
    </submittedName>
</protein>
<dbReference type="EMBL" id="GL983153">
    <property type="protein sequence ID" value="EGR34325.1"/>
    <property type="molecule type" value="Genomic_DNA"/>
</dbReference>
<reference evidence="1 2" key="1">
    <citation type="submission" date="2011-07" db="EMBL/GenBank/DDBJ databases">
        <authorList>
            <person name="Coyne R."/>
            <person name="Brami D."/>
            <person name="Johnson J."/>
            <person name="Hostetler J."/>
            <person name="Hannick L."/>
            <person name="Clark T."/>
            <person name="Cassidy-Hanley D."/>
            <person name="Inman J."/>
        </authorList>
    </citation>
    <scope>NUCLEOTIDE SEQUENCE [LARGE SCALE GENOMIC DNA]</scope>
    <source>
        <strain evidence="1 2">G5</strain>
    </source>
</reference>
<dbReference type="RefSeq" id="XP_004039629.1">
    <property type="nucleotide sequence ID" value="XM_004039581.1"/>
</dbReference>
<keyword evidence="2" id="KW-1185">Reference proteome</keyword>
<proteinExistence type="predicted"/>
<dbReference type="Proteomes" id="UP000008983">
    <property type="component" value="Unassembled WGS sequence"/>
</dbReference>
<name>G0QKD7_ICHMU</name>
<dbReference type="InParanoid" id="G0QKD7"/>
<sequence length="132" mass="15870">MNINPQQEHVIQITNSTQKIQDQLEYLKLEPLKQYEKSINDQKNSQIQTNQPIDFQLSQKKKSSIITLQKNNQEYTIQNNNLKQIEEQKYFFKNNIKKNKNKKVNLRIWFISSKNSLGNKKKRKTQRHNIIL</sequence>
<gene>
    <name evidence="1" type="ORF">IMG5_016410</name>
</gene>
<evidence type="ECO:0000313" key="2">
    <source>
        <dbReference type="Proteomes" id="UP000008983"/>
    </source>
</evidence>
<organism evidence="1 2">
    <name type="scientific">Ichthyophthirius multifiliis</name>
    <name type="common">White spot disease agent</name>
    <name type="synonym">Ich</name>
    <dbReference type="NCBI Taxonomy" id="5932"/>
    <lineage>
        <taxon>Eukaryota</taxon>
        <taxon>Sar</taxon>
        <taxon>Alveolata</taxon>
        <taxon>Ciliophora</taxon>
        <taxon>Intramacronucleata</taxon>
        <taxon>Oligohymenophorea</taxon>
        <taxon>Hymenostomatida</taxon>
        <taxon>Ophryoglenina</taxon>
        <taxon>Ichthyophthirius</taxon>
    </lineage>
</organism>